<dbReference type="Gene3D" id="3.40.1090.10">
    <property type="entry name" value="Cytosolic phospholipase A2 catalytic domain"/>
    <property type="match status" value="2"/>
</dbReference>
<feature type="region of interest" description="Disordered" evidence="5">
    <location>
        <begin position="1"/>
        <end position="21"/>
    </location>
</feature>
<dbReference type="CDD" id="cd07209">
    <property type="entry name" value="Pat_hypo_Ecoli_Z1214_like"/>
    <property type="match status" value="1"/>
</dbReference>
<proteinExistence type="predicted"/>
<sequence>MNKRGESVLHQGTRAPAEQPKPCATEFDSIALVLQGGGALGAYQAGVYERLLEADVEPTWVAGISIGAINSAIIAGNARENRVPRLREFWELVSSAGAGIVGEQWTGMPLVDTLHAWVNQLAAGQVLVQGVPGFFEPRVPPPYLAWPGTGATSFYDTAPLRATLERLVDFDRINARETRLSVGAVNVRTGNFAYFDNAVDRIGPEHVMASGALPPGFDAVEIEGERYWDGGMVSNTPLDWVLSARSRLHTLVFQVDLWSARGEVPTDIAGVATRMKEIQYSSRTRNATDAFRRMEKLRTAFNELLAQMPPELAATPQAKLLAEASDRALYNIVELVYRSPTYEGQYKDFEFSRRTMTEHWQAGYADAAKTLAHAEIFKLPRLEDNPAVHDFLTAPVHPIPIPSTAEDNHEHAG</sequence>
<evidence type="ECO:0000259" key="6">
    <source>
        <dbReference type="PROSITE" id="PS51635"/>
    </source>
</evidence>
<dbReference type="PANTHER" id="PTHR14226">
    <property type="entry name" value="NEUROPATHY TARGET ESTERASE/SWISS CHEESE D.MELANOGASTER"/>
    <property type="match status" value="1"/>
</dbReference>
<feature type="active site" description="Proton acceptor" evidence="4">
    <location>
        <position position="229"/>
    </location>
</feature>
<keyword evidence="3 4" id="KW-0443">Lipid metabolism</keyword>
<dbReference type="Proteomes" id="UP001204151">
    <property type="component" value="Unassembled WGS sequence"/>
</dbReference>
<reference evidence="7 8" key="1">
    <citation type="submission" date="2022-08" db="EMBL/GenBank/DDBJ databases">
        <title>Reclassification of Massilia species as members of the genera Telluria, Duganella, Pseudoduganella, Mokoshia gen. nov. and Zemynaea gen. nov. using orthogonal and non-orthogonal genome-based approaches.</title>
        <authorList>
            <person name="Bowman J.P."/>
        </authorList>
    </citation>
    <scope>NUCLEOTIDE SEQUENCE [LARGE SCALE GENOMIC DNA]</scope>
    <source>
        <strain evidence="7 8">JCM 31316</strain>
    </source>
</reference>
<dbReference type="SUPFAM" id="SSF52151">
    <property type="entry name" value="FabD/lysophospholipase-like"/>
    <property type="match status" value="1"/>
</dbReference>
<evidence type="ECO:0000256" key="1">
    <source>
        <dbReference type="ARBA" id="ARBA00022801"/>
    </source>
</evidence>
<evidence type="ECO:0000256" key="5">
    <source>
        <dbReference type="SAM" id="MobiDB-lite"/>
    </source>
</evidence>
<gene>
    <name evidence="7" type="ORF">NX784_02710</name>
</gene>
<comment type="caution">
    <text evidence="7">The sequence shown here is derived from an EMBL/GenBank/DDBJ whole genome shotgun (WGS) entry which is preliminary data.</text>
</comment>
<evidence type="ECO:0000313" key="7">
    <source>
        <dbReference type="EMBL" id="MCS0580492.1"/>
    </source>
</evidence>
<evidence type="ECO:0000313" key="8">
    <source>
        <dbReference type="Proteomes" id="UP001204151"/>
    </source>
</evidence>
<dbReference type="Pfam" id="PF12536">
    <property type="entry name" value="DUF3734"/>
    <property type="match status" value="1"/>
</dbReference>
<evidence type="ECO:0000256" key="3">
    <source>
        <dbReference type="ARBA" id="ARBA00023098"/>
    </source>
</evidence>
<dbReference type="EMBL" id="JANUGW010000002">
    <property type="protein sequence ID" value="MCS0580492.1"/>
    <property type="molecule type" value="Genomic_DNA"/>
</dbReference>
<dbReference type="PANTHER" id="PTHR14226:SF57">
    <property type="entry name" value="BLR7027 PROTEIN"/>
    <property type="match status" value="1"/>
</dbReference>
<dbReference type="InterPro" id="IPR002641">
    <property type="entry name" value="PNPLA_dom"/>
</dbReference>
<feature type="short sequence motif" description="GXSXG" evidence="4">
    <location>
        <begin position="63"/>
        <end position="67"/>
    </location>
</feature>
<evidence type="ECO:0000256" key="2">
    <source>
        <dbReference type="ARBA" id="ARBA00022963"/>
    </source>
</evidence>
<feature type="short sequence motif" description="DGA/G" evidence="4">
    <location>
        <begin position="229"/>
        <end position="231"/>
    </location>
</feature>
<keyword evidence="2 4" id="KW-0442">Lipid degradation</keyword>
<dbReference type="InterPro" id="IPR021095">
    <property type="entry name" value="DUF3734"/>
</dbReference>
<organism evidence="7 8">
    <name type="scientific">Massilia pinisoli</name>
    <dbReference type="NCBI Taxonomy" id="1772194"/>
    <lineage>
        <taxon>Bacteria</taxon>
        <taxon>Pseudomonadati</taxon>
        <taxon>Pseudomonadota</taxon>
        <taxon>Betaproteobacteria</taxon>
        <taxon>Burkholderiales</taxon>
        <taxon>Oxalobacteraceae</taxon>
        <taxon>Telluria group</taxon>
        <taxon>Massilia</taxon>
    </lineage>
</organism>
<protein>
    <submittedName>
        <fullName evidence="7">Patatin-like phospholipase family protein</fullName>
    </submittedName>
</protein>
<accession>A0ABT1ZKT7</accession>
<dbReference type="InterPro" id="IPR016035">
    <property type="entry name" value="Acyl_Trfase/lysoPLipase"/>
</dbReference>
<dbReference type="InterPro" id="IPR050301">
    <property type="entry name" value="NTE"/>
</dbReference>
<feature type="short sequence motif" description="GXGXXG" evidence="4">
    <location>
        <begin position="36"/>
        <end position="41"/>
    </location>
</feature>
<feature type="domain" description="PNPLA" evidence="6">
    <location>
        <begin position="32"/>
        <end position="242"/>
    </location>
</feature>
<keyword evidence="1 4" id="KW-0378">Hydrolase</keyword>
<evidence type="ECO:0000256" key="4">
    <source>
        <dbReference type="PROSITE-ProRule" id="PRU01161"/>
    </source>
</evidence>
<feature type="active site" description="Nucleophile" evidence="4">
    <location>
        <position position="65"/>
    </location>
</feature>
<dbReference type="PROSITE" id="PS51635">
    <property type="entry name" value="PNPLA"/>
    <property type="match status" value="1"/>
</dbReference>
<dbReference type="Pfam" id="PF01734">
    <property type="entry name" value="Patatin"/>
    <property type="match status" value="1"/>
</dbReference>
<keyword evidence="8" id="KW-1185">Reference proteome</keyword>
<name>A0ABT1ZKT7_9BURK</name>